<comment type="caution">
    <text evidence="5">The sequence shown here is derived from an EMBL/GenBank/DDBJ whole genome shotgun (WGS) entry which is preliminary data.</text>
</comment>
<evidence type="ECO:0008006" key="7">
    <source>
        <dbReference type="Google" id="ProtNLM"/>
    </source>
</evidence>
<dbReference type="GO" id="GO:0008841">
    <property type="term" value="F:dihydrofolate synthase activity"/>
    <property type="evidence" value="ECO:0007669"/>
    <property type="project" value="TreeGrafter"/>
</dbReference>
<dbReference type="GO" id="GO:0004326">
    <property type="term" value="F:tetrahydrofolylpolyglutamate synthase activity"/>
    <property type="evidence" value="ECO:0007669"/>
    <property type="project" value="InterPro"/>
</dbReference>
<gene>
    <name evidence="5" type="ORF">GCM10007147_24420</name>
</gene>
<dbReference type="SUPFAM" id="SSF53623">
    <property type="entry name" value="MurD-like peptide ligases, catalytic domain"/>
    <property type="match status" value="1"/>
</dbReference>
<keyword evidence="2" id="KW-0436">Ligase</keyword>
<dbReference type="RefSeq" id="WP_193517980.1">
    <property type="nucleotide sequence ID" value="NZ_BMXL01000011.1"/>
</dbReference>
<evidence type="ECO:0000256" key="2">
    <source>
        <dbReference type="ARBA" id="ARBA00022598"/>
    </source>
</evidence>
<name>A0A918XD43_9ACTN</name>
<keyword evidence="6" id="KW-1185">Reference proteome</keyword>
<keyword evidence="3" id="KW-0547">Nucleotide-binding</keyword>
<evidence type="ECO:0000256" key="3">
    <source>
        <dbReference type="ARBA" id="ARBA00022741"/>
    </source>
</evidence>
<protein>
    <recommendedName>
        <fullName evidence="7">Bifunctional folylpolyglutamate synthase/dihydrofolate synthase</fullName>
    </recommendedName>
</protein>
<organism evidence="5 6">
    <name type="scientific">Nocardiopsis kunsanensis</name>
    <dbReference type="NCBI Taxonomy" id="141693"/>
    <lineage>
        <taxon>Bacteria</taxon>
        <taxon>Bacillati</taxon>
        <taxon>Actinomycetota</taxon>
        <taxon>Actinomycetes</taxon>
        <taxon>Streptosporangiales</taxon>
        <taxon>Nocardiopsidaceae</taxon>
        <taxon>Nocardiopsis</taxon>
    </lineage>
</organism>
<accession>A0A918XD43</accession>
<dbReference type="PANTHER" id="PTHR11136:SF0">
    <property type="entry name" value="DIHYDROFOLATE SYNTHETASE-RELATED"/>
    <property type="match status" value="1"/>
</dbReference>
<comment type="similarity">
    <text evidence="1">Belongs to the folylpolyglutamate synthase family.</text>
</comment>
<reference evidence="5 6" key="1">
    <citation type="journal article" date="2014" name="Int. J. Syst. Evol. Microbiol.">
        <title>Complete genome sequence of Corynebacterium casei LMG S-19264T (=DSM 44701T), isolated from a smear-ripened cheese.</title>
        <authorList>
            <consortium name="US DOE Joint Genome Institute (JGI-PGF)"/>
            <person name="Walter F."/>
            <person name="Albersmeier A."/>
            <person name="Kalinowski J."/>
            <person name="Ruckert C."/>
        </authorList>
    </citation>
    <scope>NUCLEOTIDE SEQUENCE [LARGE SCALE GENOMIC DNA]</scope>
    <source>
        <strain evidence="5 6">KCTC 19473</strain>
    </source>
</reference>
<evidence type="ECO:0000313" key="5">
    <source>
        <dbReference type="EMBL" id="GHD26451.1"/>
    </source>
</evidence>
<keyword evidence="4" id="KW-0067">ATP-binding</keyword>
<sequence>MPRLDPFFTEWSARRPGQHRSLKRAAALVHELGLDRHKVPVLGVVGSKGKGTTATYAAAALTASGTGTVLVTGPSFRSYRERVRRDGTSVTEQELAGLASELEEARRSLPPVSEFDGYLAPSGMFLIAGLLHARNTGAQVCVLEAGMGGHRDELRLIGPQVVAMGKVFGEHLGVLGDTVPEIAREKALVAGVHTQALVSLPQTSEVEDAVGDALAEATGDVVRAETVEPDTEGVWPPPDLRPPGLSAASGVLGVAAADRMLGLMGRQSAPEDRLIRVLGGVRLPARLSRHAVPGHTGEIIVDSAINGEGVAAALAHARGLWGGVDHVLLCLPDHKDVAGAEQALAGIPVTAVRLPEAHLRFDHALPSQWSRIDADAVTPGSIAALGDRVLALGTVYFTGRVLDAVEAVTDTLFSPS</sequence>
<dbReference type="PANTHER" id="PTHR11136">
    <property type="entry name" value="FOLYLPOLYGLUTAMATE SYNTHASE-RELATED"/>
    <property type="match status" value="1"/>
</dbReference>
<dbReference type="Proteomes" id="UP000654947">
    <property type="component" value="Unassembled WGS sequence"/>
</dbReference>
<proteinExistence type="inferred from homology"/>
<dbReference type="GO" id="GO:0005524">
    <property type="term" value="F:ATP binding"/>
    <property type="evidence" value="ECO:0007669"/>
    <property type="project" value="UniProtKB-KW"/>
</dbReference>
<evidence type="ECO:0000256" key="4">
    <source>
        <dbReference type="ARBA" id="ARBA00022840"/>
    </source>
</evidence>
<evidence type="ECO:0000256" key="1">
    <source>
        <dbReference type="ARBA" id="ARBA00008276"/>
    </source>
</evidence>
<dbReference type="GO" id="GO:0005737">
    <property type="term" value="C:cytoplasm"/>
    <property type="evidence" value="ECO:0007669"/>
    <property type="project" value="TreeGrafter"/>
</dbReference>
<dbReference type="InterPro" id="IPR001645">
    <property type="entry name" value="Folylpolyglutamate_synth"/>
</dbReference>
<dbReference type="AlphaFoldDB" id="A0A918XD43"/>
<dbReference type="Gene3D" id="3.40.1190.10">
    <property type="entry name" value="Mur-like, catalytic domain"/>
    <property type="match status" value="1"/>
</dbReference>
<dbReference type="EMBL" id="BMXL01000011">
    <property type="protein sequence ID" value="GHD26451.1"/>
    <property type="molecule type" value="Genomic_DNA"/>
</dbReference>
<dbReference type="InterPro" id="IPR036565">
    <property type="entry name" value="Mur-like_cat_sf"/>
</dbReference>
<evidence type="ECO:0000313" key="6">
    <source>
        <dbReference type="Proteomes" id="UP000654947"/>
    </source>
</evidence>